<organism evidence="2 3">
    <name type="scientific">Caerostris extrusa</name>
    <name type="common">Bark spider</name>
    <name type="synonym">Caerostris bankana</name>
    <dbReference type="NCBI Taxonomy" id="172846"/>
    <lineage>
        <taxon>Eukaryota</taxon>
        <taxon>Metazoa</taxon>
        <taxon>Ecdysozoa</taxon>
        <taxon>Arthropoda</taxon>
        <taxon>Chelicerata</taxon>
        <taxon>Arachnida</taxon>
        <taxon>Araneae</taxon>
        <taxon>Araneomorphae</taxon>
        <taxon>Entelegynae</taxon>
        <taxon>Araneoidea</taxon>
        <taxon>Araneidae</taxon>
        <taxon>Caerostris</taxon>
    </lineage>
</organism>
<name>A0AAV4XJM4_CAEEX</name>
<sequence length="77" mass="8323">MPSLYRGHSFTLSRPLIPSKVANLSLYRGHSFPSNVANPSLLRPFLPSIVDIPFLYCGHSILSIAAILSSIAAMPSL</sequence>
<dbReference type="AlphaFoldDB" id="A0AAV4XJM4"/>
<reference evidence="2 3" key="1">
    <citation type="submission" date="2021-06" db="EMBL/GenBank/DDBJ databases">
        <title>Caerostris extrusa draft genome.</title>
        <authorList>
            <person name="Kono N."/>
            <person name="Arakawa K."/>
        </authorList>
    </citation>
    <scope>NUCLEOTIDE SEQUENCE [LARGE SCALE GENOMIC DNA]</scope>
</reference>
<keyword evidence="1" id="KW-0472">Membrane</keyword>
<evidence type="ECO:0000256" key="1">
    <source>
        <dbReference type="SAM" id="Phobius"/>
    </source>
</evidence>
<evidence type="ECO:0000313" key="3">
    <source>
        <dbReference type="Proteomes" id="UP001054945"/>
    </source>
</evidence>
<evidence type="ECO:0000313" key="2">
    <source>
        <dbReference type="EMBL" id="GIY94858.1"/>
    </source>
</evidence>
<proteinExistence type="predicted"/>
<dbReference type="EMBL" id="BPLR01000443">
    <property type="protein sequence ID" value="GIY94858.1"/>
    <property type="molecule type" value="Genomic_DNA"/>
</dbReference>
<accession>A0AAV4XJM4</accession>
<keyword evidence="3" id="KW-1185">Reference proteome</keyword>
<protein>
    <submittedName>
        <fullName evidence="2">Uncharacterized protein</fullName>
    </submittedName>
</protein>
<dbReference type="Proteomes" id="UP001054945">
    <property type="component" value="Unassembled WGS sequence"/>
</dbReference>
<comment type="caution">
    <text evidence="2">The sequence shown here is derived from an EMBL/GenBank/DDBJ whole genome shotgun (WGS) entry which is preliminary data.</text>
</comment>
<feature type="transmembrane region" description="Helical" evidence="1">
    <location>
        <begin position="52"/>
        <end position="74"/>
    </location>
</feature>
<keyword evidence="1" id="KW-1133">Transmembrane helix</keyword>
<keyword evidence="1" id="KW-0812">Transmembrane</keyword>
<gene>
    <name evidence="2" type="ORF">CEXT_323711</name>
</gene>